<organism evidence="1">
    <name type="scientific">Drosophila melanogaster</name>
    <name type="common">Fruit fly</name>
    <dbReference type="NCBI Taxonomy" id="7227"/>
    <lineage>
        <taxon>Eukaryota</taxon>
        <taxon>Metazoa</taxon>
        <taxon>Ecdysozoa</taxon>
        <taxon>Arthropoda</taxon>
        <taxon>Hexapoda</taxon>
        <taxon>Insecta</taxon>
        <taxon>Pterygota</taxon>
        <taxon>Neoptera</taxon>
        <taxon>Endopterygota</taxon>
        <taxon>Diptera</taxon>
        <taxon>Brachycera</taxon>
        <taxon>Muscomorpha</taxon>
        <taxon>Ephydroidea</taxon>
        <taxon>Drosophilidae</taxon>
        <taxon>Drosophila</taxon>
        <taxon>Sophophora</taxon>
    </lineage>
</organism>
<protein>
    <submittedName>
        <fullName evidence="1">HDC20431</fullName>
    </submittedName>
</protein>
<reference evidence="1" key="1">
    <citation type="journal article" date="2003" name="Genome Biol.">
        <title>An integrated gene annotation and transcriptional profiling approach towards the full gene content of the Drosophila genome.</title>
        <authorList>
            <person name="Hild M."/>
            <person name="Beckmann B."/>
            <person name="Haas S.A."/>
            <person name="Koch B."/>
            <person name="Solovyev V."/>
            <person name="Busold C."/>
            <person name="Fellenberg K."/>
            <person name="Boutros M."/>
            <person name="Vingron M."/>
            <person name="Sauer F."/>
            <person name="Hoheisel J.D."/>
            <person name="Paro R."/>
        </authorList>
    </citation>
    <scope>NUCLEOTIDE SEQUENCE</scope>
</reference>
<proteinExistence type="predicted"/>
<dbReference type="EMBL" id="BK003258">
    <property type="protein sequence ID" value="DAA03457.1"/>
    <property type="molecule type" value="Genomic_DNA"/>
</dbReference>
<accession>Q6II08</accession>
<dbReference type="AlphaFoldDB" id="Q6II08"/>
<evidence type="ECO:0000313" key="1">
    <source>
        <dbReference type="EMBL" id="DAA03457.1"/>
    </source>
</evidence>
<name>Q6II08_DROME</name>
<gene>
    <name evidence="1" type="ORF">HDC20431</name>
</gene>
<sequence length="103" mass="11676">MLTENRIAPKKISTNFCVATSPRHPSSIHVWVWVMVGFPFLAPNVGTLQRIPIMEVKASQVPPKRTPHADVVFRFSHSVVFRHVPRPSSFHSFLDFPEVTNSV</sequence>